<dbReference type="RefSeq" id="WP_220165725.1">
    <property type="nucleotide sequence ID" value="NZ_JAIBOA010000006.1"/>
</dbReference>
<dbReference type="InterPro" id="IPR023612">
    <property type="entry name" value="Peptidase_M4"/>
</dbReference>
<dbReference type="Pfam" id="PF01447">
    <property type="entry name" value="Peptidase_M4"/>
    <property type="match status" value="1"/>
</dbReference>
<keyword evidence="4 9" id="KW-0732">Signal</keyword>
<dbReference type="InterPro" id="IPR050728">
    <property type="entry name" value="Zinc_Metalloprotease_M4"/>
</dbReference>
<dbReference type="Pfam" id="PF05345">
    <property type="entry name" value="He_PIG"/>
    <property type="match status" value="1"/>
</dbReference>
<dbReference type="InterPro" id="IPR006644">
    <property type="entry name" value="Cadg"/>
</dbReference>
<dbReference type="SUPFAM" id="SSF49313">
    <property type="entry name" value="Cadherin-like"/>
    <property type="match status" value="1"/>
</dbReference>
<dbReference type="Pfam" id="PF07504">
    <property type="entry name" value="FTP"/>
    <property type="match status" value="1"/>
</dbReference>
<feature type="domain" description="Dystroglycan-type cadherin-like" evidence="10">
    <location>
        <begin position="578"/>
        <end position="667"/>
    </location>
</feature>
<evidence type="ECO:0000256" key="2">
    <source>
        <dbReference type="ARBA" id="ARBA00022670"/>
    </source>
</evidence>
<accession>A0ABS7FR39</accession>
<feature type="compositionally biased region" description="Low complexity" evidence="8">
    <location>
        <begin position="29"/>
        <end position="45"/>
    </location>
</feature>
<keyword evidence="7" id="KW-0482">Metalloprotease</keyword>
<dbReference type="SMART" id="SM00736">
    <property type="entry name" value="CADG"/>
    <property type="match status" value="1"/>
</dbReference>
<dbReference type="Gene3D" id="2.60.120.260">
    <property type="entry name" value="Galactose-binding domain-like"/>
    <property type="match status" value="1"/>
</dbReference>
<evidence type="ECO:0000313" key="12">
    <source>
        <dbReference type="Proteomes" id="UP000774570"/>
    </source>
</evidence>
<evidence type="ECO:0000256" key="4">
    <source>
        <dbReference type="ARBA" id="ARBA00022729"/>
    </source>
</evidence>
<dbReference type="Pfam" id="PF02868">
    <property type="entry name" value="Peptidase_M4_C"/>
    <property type="match status" value="1"/>
</dbReference>
<comment type="caution">
    <text evidence="11">The sequence shown here is derived from an EMBL/GenBank/DDBJ whole genome shotgun (WGS) entry which is preliminary data.</text>
</comment>
<dbReference type="InterPro" id="IPR013783">
    <property type="entry name" value="Ig-like_fold"/>
</dbReference>
<dbReference type="Proteomes" id="UP000774570">
    <property type="component" value="Unassembled WGS sequence"/>
</dbReference>
<dbReference type="EMBL" id="JAIBOA010000006">
    <property type="protein sequence ID" value="MBW8482870.1"/>
    <property type="molecule type" value="Genomic_DNA"/>
</dbReference>
<keyword evidence="5" id="KW-0378">Hydrolase</keyword>
<keyword evidence="3" id="KW-0479">Metal-binding</keyword>
<dbReference type="CDD" id="cd09597">
    <property type="entry name" value="M4_TLP"/>
    <property type="match status" value="1"/>
</dbReference>
<keyword evidence="2" id="KW-0645">Protease</keyword>
<evidence type="ECO:0000256" key="7">
    <source>
        <dbReference type="ARBA" id="ARBA00023049"/>
    </source>
</evidence>
<sequence length="819" mass="83011">MSRRRIAMASGALLLTAGAVAVPGTAATAAPAAPAPKPGTAGPGAFSKAPFTVDPPPATRKKAIDNAKKALSAHARQAHTVSGHAFTARSVVVDANGAADVRFDRTYKGLPVYGGDLIVHLKPNGAYEALNTAAPATPAVSTTPKVAAKAAAATARSQVKGTVTATGKPALAVWNSGRSSQLVWETVVRGTLEDGTPTVLHVLVDTHKGTVVSTRDEVHSMLSPAQAAKAAQAAGAPAKALTAGTGNSIYSGTVSIDLTQSGSTWTMKDPSHGNGYTTNLNHATSGTGTTFSNTTGTFGNGTNSDPASAGVDAHYGAAKTFDYFKNVHGRNGIFGNGAGVPSRTHYGNAYVNAFWDGSQMTYGDGSGNARPLVELDVAGHEMSHGVSGALTGWDETGETGGMNEGTSDIFGTMVEFYANNASDTPDYTMGELININGDNTPLRYMYQPSLDGASPNCYTSGNGSLDPHYSMGPLNHWFYLLAQGSGNHGYGNSPTCNSSTVTGLGNDKAAKIWYKALASYASSSENYARARTDSLKAAADLYGTHCTEYNTVDAAWAAVSVTGTDPVPGTCSTNPGSPSVTSPGNQTGTVGTAVSLQISASDPSGGALTYSATGLPAGLTINASTGLISGTPTTAGTSTVVVTAKNAANATGSATFTWTINPAGGGGTCSSPGNKVTNGGFESGTTPWTTTSGVVSANGSGETARTGTHFAWLNGYGSAHTDSATQSVTIPAGCKASLSFYLHIDTDESGSTVYDKLTVKAGSTTLATYSNANAATGYALKTFDVSALAGQTVTLSFSGTEDAYLQTSFVLDDVSLTAS</sequence>
<evidence type="ECO:0000259" key="10">
    <source>
        <dbReference type="SMART" id="SM00736"/>
    </source>
</evidence>
<feature type="region of interest" description="Disordered" evidence="8">
    <location>
        <begin position="29"/>
        <end position="59"/>
    </location>
</feature>
<evidence type="ECO:0000256" key="9">
    <source>
        <dbReference type="SAM" id="SignalP"/>
    </source>
</evidence>
<feature type="chain" id="PRO_5046819103" evidence="9">
    <location>
        <begin position="22"/>
        <end position="819"/>
    </location>
</feature>
<proteinExistence type="inferred from homology"/>
<evidence type="ECO:0000256" key="6">
    <source>
        <dbReference type="ARBA" id="ARBA00022833"/>
    </source>
</evidence>
<dbReference type="InterPro" id="IPR001570">
    <property type="entry name" value="Peptidase_M4_C_domain"/>
</dbReference>
<evidence type="ECO:0000256" key="5">
    <source>
        <dbReference type="ARBA" id="ARBA00022801"/>
    </source>
</evidence>
<evidence type="ECO:0000256" key="1">
    <source>
        <dbReference type="ARBA" id="ARBA00009388"/>
    </source>
</evidence>
<dbReference type="InterPro" id="IPR011096">
    <property type="entry name" value="FTP_domain"/>
</dbReference>
<dbReference type="InterPro" id="IPR027268">
    <property type="entry name" value="Peptidase_M4/M1_CTD_sf"/>
</dbReference>
<dbReference type="PRINTS" id="PR00730">
    <property type="entry name" value="THERMOLYSIN"/>
</dbReference>
<comment type="similarity">
    <text evidence="1">Belongs to the peptidase M4 family.</text>
</comment>
<evidence type="ECO:0000256" key="3">
    <source>
        <dbReference type="ARBA" id="ARBA00022723"/>
    </source>
</evidence>
<dbReference type="InterPro" id="IPR013856">
    <property type="entry name" value="Peptidase_M4_domain"/>
</dbReference>
<dbReference type="SUPFAM" id="SSF55486">
    <property type="entry name" value="Metalloproteases ('zincins'), catalytic domain"/>
    <property type="match status" value="1"/>
</dbReference>
<dbReference type="Gene3D" id="3.10.170.10">
    <property type="match status" value="1"/>
</dbReference>
<name>A0ABS7FR39_9ACTN</name>
<keyword evidence="12" id="KW-1185">Reference proteome</keyword>
<gene>
    <name evidence="11" type="ORF">K1Y72_10855</name>
</gene>
<organism evidence="11 12">
    <name type="scientific">Actinomadura parmotrematis</name>
    <dbReference type="NCBI Taxonomy" id="2864039"/>
    <lineage>
        <taxon>Bacteria</taxon>
        <taxon>Bacillati</taxon>
        <taxon>Actinomycetota</taxon>
        <taxon>Actinomycetes</taxon>
        <taxon>Streptosporangiales</taxon>
        <taxon>Thermomonosporaceae</taxon>
        <taxon>Actinomadura</taxon>
    </lineage>
</organism>
<dbReference type="PANTHER" id="PTHR33794:SF1">
    <property type="entry name" value="BACILLOLYSIN"/>
    <property type="match status" value="1"/>
</dbReference>
<dbReference type="PANTHER" id="PTHR33794">
    <property type="entry name" value="BACILLOLYSIN"/>
    <property type="match status" value="1"/>
</dbReference>
<evidence type="ECO:0000313" key="11">
    <source>
        <dbReference type="EMBL" id="MBW8482870.1"/>
    </source>
</evidence>
<dbReference type="Gene3D" id="2.60.40.10">
    <property type="entry name" value="Immunoglobulins"/>
    <property type="match status" value="1"/>
</dbReference>
<evidence type="ECO:0000256" key="8">
    <source>
        <dbReference type="SAM" id="MobiDB-lite"/>
    </source>
</evidence>
<dbReference type="InterPro" id="IPR015919">
    <property type="entry name" value="Cadherin-like_sf"/>
</dbReference>
<protein>
    <submittedName>
        <fullName evidence="11">M4 family metallopeptidase</fullName>
    </submittedName>
</protein>
<reference evidence="11 12" key="1">
    <citation type="submission" date="2021-07" db="EMBL/GenBank/DDBJ databases">
        <title>Actinomadura sp. PM05-2 isolated from lichen.</title>
        <authorList>
            <person name="Somphong A."/>
            <person name="Phongsopitanun W."/>
            <person name="Tanasupawat S."/>
            <person name="Peongsungnone V."/>
        </authorList>
    </citation>
    <scope>NUCLEOTIDE SEQUENCE [LARGE SCALE GENOMIC DNA]</scope>
    <source>
        <strain evidence="11 12">PM05-2</strain>
    </source>
</reference>
<dbReference type="Gene3D" id="1.10.390.10">
    <property type="entry name" value="Neutral Protease Domain 2"/>
    <property type="match status" value="1"/>
</dbReference>
<feature type="signal peptide" evidence="9">
    <location>
        <begin position="1"/>
        <end position="21"/>
    </location>
</feature>
<keyword evidence="6" id="KW-0862">Zinc</keyword>
<dbReference type="Gene3D" id="3.10.450.490">
    <property type="match status" value="1"/>
</dbReference>